<name>U5DTA1_9CHRO</name>
<comment type="caution">
    <text evidence="1">The sequence shown here is derived from an EMBL/GenBank/DDBJ whole genome shotgun (WGS) entry which is preliminary data.</text>
</comment>
<keyword evidence="2" id="KW-1185">Reference proteome</keyword>
<dbReference type="RefSeq" id="WP_022603906.1">
    <property type="nucleotide sequence ID" value="NZ_ASSJ01000004.1"/>
</dbReference>
<sequence length="216" mass="24228">MHSMSMSPIQVLPDVTLQERGVISAQYLQQGVSTFHEACQWTKDLPYGVNSSNEDSLILFAEERGTCTTKHGAIARLALEHDLPIRKNLGFYRLNDDIVTGVNALLAPHGLAFIPQIHCFLAYEDYRVDLTEGNCNGKNKTIETYDFVVSVAPDLTQAQHHAYYYEYLQQYVRISPALAALSEVEVMTLLADCDRQLKYQCSIAIKDAEFGVPVTH</sequence>
<dbReference type="Proteomes" id="UP000016960">
    <property type="component" value="Unassembled WGS sequence"/>
</dbReference>
<dbReference type="EMBL" id="ASSJ01000004">
    <property type="protein sequence ID" value="ERN42910.1"/>
    <property type="molecule type" value="Genomic_DNA"/>
</dbReference>
<protein>
    <submittedName>
        <fullName evidence="1">Uncharacterized protein</fullName>
    </submittedName>
</protein>
<dbReference type="PATRIC" id="fig|582515.4.peg.235"/>
<dbReference type="AlphaFoldDB" id="U5DTA1"/>
<evidence type="ECO:0000313" key="2">
    <source>
        <dbReference type="Proteomes" id="UP000016960"/>
    </source>
</evidence>
<evidence type="ECO:0000313" key="1">
    <source>
        <dbReference type="EMBL" id="ERN42910.1"/>
    </source>
</evidence>
<dbReference type="STRING" id="582515.KR51_00002060"/>
<dbReference type="eggNOG" id="ENOG50314C3">
    <property type="taxonomic scope" value="Bacteria"/>
</dbReference>
<dbReference type="InParanoid" id="U5DTA1"/>
<gene>
    <name evidence="1" type="ORF">KR51_00002060</name>
</gene>
<accession>U5DTA1</accession>
<organism evidence="1 2">
    <name type="scientific">Rubidibacter lacunae KORDI 51-2</name>
    <dbReference type="NCBI Taxonomy" id="582515"/>
    <lineage>
        <taxon>Bacteria</taxon>
        <taxon>Bacillati</taxon>
        <taxon>Cyanobacteriota</taxon>
        <taxon>Cyanophyceae</taxon>
        <taxon>Oscillatoriophycideae</taxon>
        <taxon>Chroococcales</taxon>
        <taxon>Aphanothecaceae</taxon>
        <taxon>Rubidibacter</taxon>
    </lineage>
</organism>
<proteinExistence type="predicted"/>
<reference evidence="1 2" key="1">
    <citation type="submission" date="2013-05" db="EMBL/GenBank/DDBJ databases">
        <title>Draft genome sequence of Rubidibacter lacunae KORDI 51-2.</title>
        <authorList>
            <person name="Choi D.H."/>
            <person name="Noh J.H."/>
            <person name="Kwon K.-K."/>
            <person name="Lee J.-H."/>
            <person name="Ryu J.-Y."/>
        </authorList>
    </citation>
    <scope>NUCLEOTIDE SEQUENCE [LARGE SCALE GENOMIC DNA]</scope>
    <source>
        <strain evidence="1 2">KORDI 51-2</strain>
    </source>
</reference>